<dbReference type="EnsemblPlants" id="OGLUM10G12710.1">
    <property type="protein sequence ID" value="OGLUM10G12710.1"/>
    <property type="gene ID" value="OGLUM10G12710"/>
</dbReference>
<feature type="compositionally biased region" description="Basic and acidic residues" evidence="1">
    <location>
        <begin position="71"/>
        <end position="82"/>
    </location>
</feature>
<reference evidence="2" key="1">
    <citation type="submission" date="2015-04" db="UniProtKB">
        <authorList>
            <consortium name="EnsemblPlants"/>
        </authorList>
    </citation>
    <scope>IDENTIFICATION</scope>
</reference>
<evidence type="ECO:0000313" key="3">
    <source>
        <dbReference type="Proteomes" id="UP000026961"/>
    </source>
</evidence>
<dbReference type="Gramene" id="OGLUM10G12710.1">
    <property type="protein sequence ID" value="OGLUM10G12710.1"/>
    <property type="gene ID" value="OGLUM10G12710"/>
</dbReference>
<organism evidence="2">
    <name type="scientific">Oryza glumipatula</name>
    <dbReference type="NCBI Taxonomy" id="40148"/>
    <lineage>
        <taxon>Eukaryota</taxon>
        <taxon>Viridiplantae</taxon>
        <taxon>Streptophyta</taxon>
        <taxon>Embryophyta</taxon>
        <taxon>Tracheophyta</taxon>
        <taxon>Spermatophyta</taxon>
        <taxon>Magnoliopsida</taxon>
        <taxon>Liliopsida</taxon>
        <taxon>Poales</taxon>
        <taxon>Poaceae</taxon>
        <taxon>BOP clade</taxon>
        <taxon>Oryzoideae</taxon>
        <taxon>Oryzeae</taxon>
        <taxon>Oryzinae</taxon>
        <taxon>Oryza</taxon>
    </lineage>
</organism>
<dbReference type="Proteomes" id="UP000026961">
    <property type="component" value="Chromosome 10"/>
</dbReference>
<evidence type="ECO:0000256" key="1">
    <source>
        <dbReference type="SAM" id="MobiDB-lite"/>
    </source>
</evidence>
<reference evidence="2" key="2">
    <citation type="submission" date="2018-05" db="EMBL/GenBank/DDBJ databases">
        <title>OgluRS3 (Oryza glumaepatula Reference Sequence Version 3).</title>
        <authorList>
            <person name="Zhang J."/>
            <person name="Kudrna D."/>
            <person name="Lee S."/>
            <person name="Talag J."/>
            <person name="Welchert J."/>
            <person name="Wing R.A."/>
        </authorList>
    </citation>
    <scope>NUCLEOTIDE SEQUENCE [LARGE SCALE GENOMIC DNA]</scope>
</reference>
<name>A0A0E0BBK5_9ORYZ</name>
<evidence type="ECO:0000313" key="2">
    <source>
        <dbReference type="EnsemblPlants" id="OGLUM10G12710.1"/>
    </source>
</evidence>
<keyword evidence="3" id="KW-1185">Reference proteome</keyword>
<sequence length="94" mass="9714">MVLDMQKVWSAAIRHGFCPVALVKKLTVDGGGAGRNPWPRSPARRAGAATTSGGGNSRAGGACSPSRAARRRDQGRRAEKPIEASGGRGFIITG</sequence>
<protein>
    <submittedName>
        <fullName evidence="2">Uncharacterized protein</fullName>
    </submittedName>
</protein>
<proteinExistence type="predicted"/>
<dbReference type="HOGENOM" id="CLU_2389737_0_0_1"/>
<feature type="region of interest" description="Disordered" evidence="1">
    <location>
        <begin position="29"/>
        <end position="94"/>
    </location>
</feature>
<accession>A0A0E0BBK5</accession>
<dbReference type="AlphaFoldDB" id="A0A0E0BBK5"/>